<accession>A0A1V6U4Y2</accession>
<name>A0A1V6U4Y2_PENNA</name>
<proteinExistence type="predicted"/>
<feature type="non-terminal residue" evidence="1">
    <location>
        <position position="49"/>
    </location>
</feature>
<sequence>SARRFPTWPARKSGWKNEVQGLKRLAVCDALIRPLWAQSSDTETPHIHR</sequence>
<protein>
    <submittedName>
        <fullName evidence="1">Uncharacterized protein</fullName>
    </submittedName>
</protein>
<evidence type="ECO:0000313" key="1">
    <source>
        <dbReference type="EMBL" id="OQE33588.1"/>
    </source>
</evidence>
<dbReference type="EMBL" id="MOOB01000886">
    <property type="protein sequence ID" value="OQE33588.1"/>
    <property type="molecule type" value="Genomic_DNA"/>
</dbReference>
<gene>
    <name evidence="1" type="ORF">PENNAL_c0886G07135</name>
</gene>
<reference evidence="2" key="1">
    <citation type="journal article" date="2017" name="Nat. Microbiol.">
        <title>Global analysis of biosynthetic gene clusters reveals vast potential of secondary metabolite production in Penicillium species.</title>
        <authorList>
            <person name="Nielsen J.C."/>
            <person name="Grijseels S."/>
            <person name="Prigent S."/>
            <person name="Ji B."/>
            <person name="Dainat J."/>
            <person name="Nielsen K.F."/>
            <person name="Frisvad J.C."/>
            <person name="Workman M."/>
            <person name="Nielsen J."/>
        </authorList>
    </citation>
    <scope>NUCLEOTIDE SEQUENCE [LARGE SCALE GENOMIC DNA]</scope>
    <source>
        <strain evidence="2">IBT 13039</strain>
    </source>
</reference>
<evidence type="ECO:0000313" key="2">
    <source>
        <dbReference type="Proteomes" id="UP000191691"/>
    </source>
</evidence>
<comment type="caution">
    <text evidence="1">The sequence shown here is derived from an EMBL/GenBank/DDBJ whole genome shotgun (WGS) entry which is preliminary data.</text>
</comment>
<organism evidence="1 2">
    <name type="scientific">Penicillium nalgiovense</name>
    <dbReference type="NCBI Taxonomy" id="60175"/>
    <lineage>
        <taxon>Eukaryota</taxon>
        <taxon>Fungi</taxon>
        <taxon>Dikarya</taxon>
        <taxon>Ascomycota</taxon>
        <taxon>Pezizomycotina</taxon>
        <taxon>Eurotiomycetes</taxon>
        <taxon>Eurotiomycetidae</taxon>
        <taxon>Eurotiales</taxon>
        <taxon>Aspergillaceae</taxon>
        <taxon>Penicillium</taxon>
    </lineage>
</organism>
<keyword evidence="2" id="KW-1185">Reference proteome</keyword>
<dbReference type="AlphaFoldDB" id="A0A1V6U4Y2"/>
<feature type="non-terminal residue" evidence="1">
    <location>
        <position position="1"/>
    </location>
</feature>
<dbReference type="Proteomes" id="UP000191691">
    <property type="component" value="Unassembled WGS sequence"/>
</dbReference>